<evidence type="ECO:0000313" key="3">
    <source>
        <dbReference type="EMBL" id="MTV50513.1"/>
    </source>
</evidence>
<evidence type="ECO:0000256" key="1">
    <source>
        <dbReference type="SAM" id="MobiDB-lite"/>
    </source>
</evidence>
<evidence type="ECO:0000259" key="2">
    <source>
        <dbReference type="SMART" id="SM00382"/>
    </source>
</evidence>
<protein>
    <recommendedName>
        <fullName evidence="2">AAA+ ATPase domain-containing protein</fullName>
    </recommendedName>
</protein>
<sequence length="673" mass="76466">MEVSSQRTPIEIRNSFIPLPSKEEGYSTVLLLGVTGAGKTTLLRQMIGSHPKKDRFPSTAPGKTTVCDMELIIQETIEYNVIVTFFSIEKIRTYISECLMNAAKAHIEGESDHKVVQRFIVHPEERFRLNYILGNVKLEKDQGLIDDDDDEDGNDDDFDETETTSKIRREQEERLKVLIDELKSKSTDAWNKLQGSFDGDGSPSGTEQLELSFSSDEEKFLRFEETFSTSPTFRMILESVLIEVKKRFDYITTGNWEIGPEEWPVCWTFTSTNRSEVIDILKRITGNHKSYHGELLTPLVQGVRLSGPFKPIWHDEGYPKLVFMDGEGLFHQASDNTALPTELIKKIEQVDAVLLVDNATQAVTPGPTALIKEMVSSGQEDKLFICFTHFDGVKGDSLPGVMARREHVLSSLENGITHIAALCGPSAIRSLRHRLDERVFFVGSIQKIVSPKGNAATVSELRKLMKSLSQAGLVPQKEIGRNVQREIISIVDEHKLHLLFRRNMKDFYNKWDGILGLNVNSTYRKENYTRIKAMTKRIMNTEYGYDGLYPATDMLDKAKETIAQFIDEYVTFQDGASEKDQDALKSEMRRAISTQLNRFVIEELIHEPKPDWTTAYQRRGTGSSTLRARDVKKIFENVIGELVEEDDPLFLSVRDILFQEIRDVNTTEGADKP</sequence>
<reference evidence="3 4" key="1">
    <citation type="submission" date="2019-11" db="EMBL/GenBank/DDBJ databases">
        <title>Whole-genome sequence of a the green, strictly anaerobic photosynthetic bacterium Heliobacillus mobilis DSM 6151.</title>
        <authorList>
            <person name="Kyndt J.A."/>
            <person name="Meyer T.E."/>
        </authorList>
    </citation>
    <scope>NUCLEOTIDE SEQUENCE [LARGE SCALE GENOMIC DNA]</scope>
    <source>
        <strain evidence="3 4">DSM 6151</strain>
    </source>
</reference>
<organism evidence="3 4">
    <name type="scientific">Heliobacterium mobile</name>
    <name type="common">Heliobacillus mobilis</name>
    <dbReference type="NCBI Taxonomy" id="28064"/>
    <lineage>
        <taxon>Bacteria</taxon>
        <taxon>Bacillati</taxon>
        <taxon>Bacillota</taxon>
        <taxon>Clostridia</taxon>
        <taxon>Eubacteriales</taxon>
        <taxon>Heliobacteriaceae</taxon>
        <taxon>Heliobacterium</taxon>
    </lineage>
</organism>
<dbReference type="InterPro" id="IPR027417">
    <property type="entry name" value="P-loop_NTPase"/>
</dbReference>
<feature type="domain" description="AAA+ ATPase" evidence="2">
    <location>
        <begin position="25"/>
        <end position="413"/>
    </location>
</feature>
<name>A0A6I3SNB1_HELMO</name>
<dbReference type="OrthoDB" id="8455278at2"/>
<dbReference type="InterPro" id="IPR003593">
    <property type="entry name" value="AAA+_ATPase"/>
</dbReference>
<comment type="caution">
    <text evidence="3">The sequence shown here is derived from an EMBL/GenBank/DDBJ whole genome shotgun (WGS) entry which is preliminary data.</text>
</comment>
<dbReference type="EMBL" id="WNKU01000027">
    <property type="protein sequence ID" value="MTV50513.1"/>
    <property type="molecule type" value="Genomic_DNA"/>
</dbReference>
<dbReference type="Proteomes" id="UP000430670">
    <property type="component" value="Unassembled WGS sequence"/>
</dbReference>
<gene>
    <name evidence="3" type="ORF">GJ688_16330</name>
</gene>
<dbReference type="AlphaFoldDB" id="A0A6I3SNB1"/>
<accession>A0A6I3SNB1</accession>
<dbReference type="SMART" id="SM00382">
    <property type="entry name" value="AAA"/>
    <property type="match status" value="1"/>
</dbReference>
<feature type="region of interest" description="Disordered" evidence="1">
    <location>
        <begin position="144"/>
        <end position="166"/>
    </location>
</feature>
<proteinExistence type="predicted"/>
<evidence type="ECO:0000313" key="4">
    <source>
        <dbReference type="Proteomes" id="UP000430670"/>
    </source>
</evidence>
<keyword evidence="4" id="KW-1185">Reference proteome</keyword>
<dbReference type="RefSeq" id="WP_155477600.1">
    <property type="nucleotide sequence ID" value="NZ_WNKU01000027.1"/>
</dbReference>
<feature type="compositionally biased region" description="Acidic residues" evidence="1">
    <location>
        <begin position="144"/>
        <end position="162"/>
    </location>
</feature>
<dbReference type="SUPFAM" id="SSF52540">
    <property type="entry name" value="P-loop containing nucleoside triphosphate hydrolases"/>
    <property type="match status" value="1"/>
</dbReference>